<keyword evidence="2 5" id="KW-0378">Hydrolase</keyword>
<protein>
    <recommendedName>
        <fullName evidence="6">UvrD-like helicase ATP-binding domain-containing protein</fullName>
    </recommendedName>
</protein>
<name>A0A1L9AXD3_9BACT</name>
<dbReference type="OrthoDB" id="7211215at2"/>
<dbReference type="PANTHER" id="PTHR11070">
    <property type="entry name" value="UVRD / RECB / PCRA DNA HELICASE FAMILY MEMBER"/>
    <property type="match status" value="1"/>
</dbReference>
<reference evidence="8" key="1">
    <citation type="submission" date="2016-11" db="EMBL/GenBank/DDBJ databases">
        <authorList>
            <person name="Shukria A."/>
            <person name="Stevens D.C."/>
        </authorList>
    </citation>
    <scope>NUCLEOTIDE SEQUENCE [LARGE SCALE GENOMIC DNA]</scope>
    <source>
        <strain evidence="8">Cbfe23</strain>
    </source>
</reference>
<dbReference type="InterPro" id="IPR027417">
    <property type="entry name" value="P-loop_NTPase"/>
</dbReference>
<proteinExistence type="predicted"/>
<dbReference type="InterPro" id="IPR014016">
    <property type="entry name" value="UvrD-like_ATP-bd"/>
</dbReference>
<feature type="binding site" evidence="5">
    <location>
        <begin position="177"/>
        <end position="184"/>
    </location>
    <ligand>
        <name>ATP</name>
        <dbReference type="ChEBI" id="CHEBI:30616"/>
    </ligand>
</feature>
<dbReference type="GO" id="GO:0003678">
    <property type="term" value="F:DNA helicase activity"/>
    <property type="evidence" value="ECO:0007669"/>
    <property type="project" value="InterPro"/>
</dbReference>
<dbReference type="SUPFAM" id="SSF52540">
    <property type="entry name" value="P-loop containing nucleoside triphosphate hydrolases"/>
    <property type="match status" value="1"/>
</dbReference>
<evidence type="ECO:0000313" key="7">
    <source>
        <dbReference type="EMBL" id="OJH34672.1"/>
    </source>
</evidence>
<comment type="caution">
    <text evidence="7">The sequence shown here is derived from an EMBL/GenBank/DDBJ whole genome shotgun (WGS) entry which is preliminary data.</text>
</comment>
<evidence type="ECO:0000256" key="2">
    <source>
        <dbReference type="ARBA" id="ARBA00022801"/>
    </source>
</evidence>
<keyword evidence="4 5" id="KW-0067">ATP-binding</keyword>
<dbReference type="STRING" id="83449.BON30_41655"/>
<dbReference type="PROSITE" id="PS51198">
    <property type="entry name" value="UVRD_HELICASE_ATP_BIND"/>
    <property type="match status" value="1"/>
</dbReference>
<evidence type="ECO:0000256" key="1">
    <source>
        <dbReference type="ARBA" id="ARBA00022741"/>
    </source>
</evidence>
<dbReference type="InterPro" id="IPR000212">
    <property type="entry name" value="DNA_helicase_UvrD/REP"/>
</dbReference>
<accession>A0A1L9AXD3</accession>
<dbReference type="Pfam" id="PF13538">
    <property type="entry name" value="UvrD_C_2"/>
    <property type="match status" value="1"/>
</dbReference>
<sequence>MSSLNADQQRRVAHQLRLLATMRAQHPGGVPPYFAHMRLETGPREVDVLLAASTHVGPSLSLIDWRTAPLAEVFFSYEEGEEYDIEVGERVVSGRLLEKNLLGFEAGALVWIDTGDEARLECTGTDWHRSEDAPRPHLALRPAEARGPFRSPLEVRLDPAQQRVVDLPRDRSVLLLGEAGFGKTTVALHRLVELQREAGPGFRGAVLVPTEGLSRLTRLMLERRGVEGIDVWTYTQWAASVARSVFKDLPRRESVDATSGVIRLKRHPALRGLLEEFIQRHPRPLRDEDRPTTSRARASRVDLEHLFGDRSWMERLLSATEGALPLSVAAEVTEHTRIQFLDPTEVEYAHVDRENLVTVDGQRIDAGTPMEDADSVDPEDYAVLFELERLRARADGVKPSFLAAYDCMVLDEAQEFAPLELALMRRGLRPGGTFIVAGDAAQQVDPTSFFDGWDAVLEELAVPRAERAVLEVSYRCPDDVTALARSLIDPERAAPHDPPSITHCRRNNLFHLAVWLTRESRTVLAEDPSASLTLICRSPEAARTFAHALRHGPPARLAFAGQFEFRPGLTVTCVQEIKGLEFDYVLIPDATAGTYPDTPESRRALYVAVTRATHRLGLGSAGAWSPLLTSSPR</sequence>
<dbReference type="GO" id="GO:0005524">
    <property type="term" value="F:ATP binding"/>
    <property type="evidence" value="ECO:0007669"/>
    <property type="project" value="UniProtKB-UniRule"/>
</dbReference>
<evidence type="ECO:0000256" key="5">
    <source>
        <dbReference type="PROSITE-ProRule" id="PRU00560"/>
    </source>
</evidence>
<dbReference type="Gene3D" id="3.40.50.300">
    <property type="entry name" value="P-loop containing nucleotide triphosphate hydrolases"/>
    <property type="match status" value="2"/>
</dbReference>
<organism evidence="7 8">
    <name type="scientific">Cystobacter ferrugineus</name>
    <dbReference type="NCBI Taxonomy" id="83449"/>
    <lineage>
        <taxon>Bacteria</taxon>
        <taxon>Pseudomonadati</taxon>
        <taxon>Myxococcota</taxon>
        <taxon>Myxococcia</taxon>
        <taxon>Myxococcales</taxon>
        <taxon>Cystobacterineae</taxon>
        <taxon>Archangiaceae</taxon>
        <taxon>Cystobacter</taxon>
    </lineage>
</organism>
<dbReference type="Proteomes" id="UP000182229">
    <property type="component" value="Unassembled WGS sequence"/>
</dbReference>
<keyword evidence="8" id="KW-1185">Reference proteome</keyword>
<reference evidence="7 8" key="2">
    <citation type="submission" date="2016-12" db="EMBL/GenBank/DDBJ databases">
        <title>Draft Genome Sequence of Cystobacter ferrugineus Strain Cbfe23.</title>
        <authorList>
            <person name="Akbar S."/>
            <person name="Dowd S.E."/>
            <person name="Stevens D.C."/>
        </authorList>
    </citation>
    <scope>NUCLEOTIDE SEQUENCE [LARGE SCALE GENOMIC DNA]</scope>
    <source>
        <strain evidence="7 8">Cbfe23</strain>
    </source>
</reference>
<dbReference type="AlphaFoldDB" id="A0A1L9AXD3"/>
<keyword evidence="3 5" id="KW-0347">Helicase</keyword>
<evidence type="ECO:0000313" key="8">
    <source>
        <dbReference type="Proteomes" id="UP000182229"/>
    </source>
</evidence>
<dbReference type="GO" id="GO:0016787">
    <property type="term" value="F:hydrolase activity"/>
    <property type="evidence" value="ECO:0007669"/>
    <property type="project" value="UniProtKB-UniRule"/>
</dbReference>
<dbReference type="RefSeq" id="WP_071904154.1">
    <property type="nucleotide sequence ID" value="NZ_MPIN01000017.1"/>
</dbReference>
<evidence type="ECO:0000259" key="6">
    <source>
        <dbReference type="PROSITE" id="PS51198"/>
    </source>
</evidence>
<dbReference type="EMBL" id="MPIN01000017">
    <property type="protein sequence ID" value="OJH34672.1"/>
    <property type="molecule type" value="Genomic_DNA"/>
</dbReference>
<dbReference type="InterPro" id="IPR027785">
    <property type="entry name" value="UvrD-like_helicase_C"/>
</dbReference>
<gene>
    <name evidence="7" type="ORF">BON30_41655</name>
</gene>
<keyword evidence="1 5" id="KW-0547">Nucleotide-binding</keyword>
<feature type="domain" description="UvrD-like helicase ATP-binding" evidence="6">
    <location>
        <begin position="156"/>
        <end position="477"/>
    </location>
</feature>
<dbReference type="GO" id="GO:0003677">
    <property type="term" value="F:DNA binding"/>
    <property type="evidence" value="ECO:0007669"/>
    <property type="project" value="InterPro"/>
</dbReference>
<evidence type="ECO:0000256" key="4">
    <source>
        <dbReference type="ARBA" id="ARBA00022840"/>
    </source>
</evidence>
<evidence type="ECO:0000256" key="3">
    <source>
        <dbReference type="ARBA" id="ARBA00022806"/>
    </source>
</evidence>